<comment type="similarity">
    <text evidence="3">Belongs to the Nudix hydrolase family.</text>
</comment>
<dbReference type="Pfam" id="PF00293">
    <property type="entry name" value="NUDIX"/>
    <property type="match status" value="1"/>
</dbReference>
<dbReference type="InterPro" id="IPR000086">
    <property type="entry name" value="NUDIX_hydrolase_dom"/>
</dbReference>
<protein>
    <submittedName>
        <fullName evidence="5">NUDIX hydrolase</fullName>
    </submittedName>
</protein>
<comment type="caution">
    <text evidence="5">The sequence shown here is derived from an EMBL/GenBank/DDBJ whole genome shotgun (WGS) entry which is preliminary data.</text>
</comment>
<dbReference type="EMBL" id="LBWQ01000023">
    <property type="protein sequence ID" value="KKR13159.1"/>
    <property type="molecule type" value="Genomic_DNA"/>
</dbReference>
<dbReference type="PRINTS" id="PR00502">
    <property type="entry name" value="NUDIXFAMILY"/>
</dbReference>
<name>A0A0G0NAJ6_9BACT</name>
<feature type="domain" description="Nudix hydrolase" evidence="4">
    <location>
        <begin position="1"/>
        <end position="156"/>
    </location>
</feature>
<organism evidence="5 6">
    <name type="scientific">Candidatus Woesebacteria bacterium GW2011_GWA1_39_21b</name>
    <dbReference type="NCBI Taxonomy" id="1618551"/>
    <lineage>
        <taxon>Bacteria</taxon>
        <taxon>Candidatus Woeseibacteriota</taxon>
    </lineage>
</organism>
<evidence type="ECO:0000256" key="1">
    <source>
        <dbReference type="ARBA" id="ARBA00001946"/>
    </source>
</evidence>
<reference evidence="5 6" key="1">
    <citation type="journal article" date="2015" name="Nature">
        <title>rRNA introns, odd ribosomes, and small enigmatic genomes across a large radiation of phyla.</title>
        <authorList>
            <person name="Brown C.T."/>
            <person name="Hug L.A."/>
            <person name="Thomas B.C."/>
            <person name="Sharon I."/>
            <person name="Castelle C.J."/>
            <person name="Singh A."/>
            <person name="Wilkins M.J."/>
            <person name="Williams K.H."/>
            <person name="Banfield J.F."/>
        </authorList>
    </citation>
    <scope>NUCLEOTIDE SEQUENCE [LARGE SCALE GENOMIC DNA]</scope>
</reference>
<dbReference type="Proteomes" id="UP000034690">
    <property type="component" value="Unassembled WGS sequence"/>
</dbReference>
<gene>
    <name evidence="5" type="ORF">UT40_C0023G0025</name>
</gene>
<dbReference type="InterPro" id="IPR020084">
    <property type="entry name" value="NUDIX_hydrolase_CS"/>
</dbReference>
<dbReference type="AlphaFoldDB" id="A0A0G0NAJ6"/>
<evidence type="ECO:0000313" key="6">
    <source>
        <dbReference type="Proteomes" id="UP000034690"/>
    </source>
</evidence>
<evidence type="ECO:0000259" key="4">
    <source>
        <dbReference type="PROSITE" id="PS51462"/>
    </source>
</evidence>
<dbReference type="PROSITE" id="PS00893">
    <property type="entry name" value="NUDIX_BOX"/>
    <property type="match status" value="1"/>
</dbReference>
<evidence type="ECO:0000256" key="3">
    <source>
        <dbReference type="RuleBase" id="RU003476"/>
    </source>
</evidence>
<dbReference type="Gene3D" id="3.90.79.10">
    <property type="entry name" value="Nucleoside Triphosphate Pyrophosphohydrolase"/>
    <property type="match status" value="1"/>
</dbReference>
<evidence type="ECO:0000256" key="2">
    <source>
        <dbReference type="ARBA" id="ARBA00022801"/>
    </source>
</evidence>
<dbReference type="SUPFAM" id="SSF55811">
    <property type="entry name" value="Nudix"/>
    <property type="match status" value="1"/>
</dbReference>
<dbReference type="PROSITE" id="PS51462">
    <property type="entry name" value="NUDIX"/>
    <property type="match status" value="1"/>
</dbReference>
<evidence type="ECO:0000313" key="5">
    <source>
        <dbReference type="EMBL" id="KKR13159.1"/>
    </source>
</evidence>
<accession>A0A0G0NAJ6</accession>
<keyword evidence="2 3" id="KW-0378">Hydrolase</keyword>
<dbReference type="PANTHER" id="PTHR43046">
    <property type="entry name" value="GDP-MANNOSE MANNOSYL HYDROLASE"/>
    <property type="match status" value="1"/>
</dbReference>
<dbReference type="PANTHER" id="PTHR43046:SF14">
    <property type="entry name" value="MUTT_NUDIX FAMILY PROTEIN"/>
    <property type="match status" value="1"/>
</dbReference>
<dbReference type="InterPro" id="IPR015797">
    <property type="entry name" value="NUDIX_hydrolase-like_dom_sf"/>
</dbReference>
<dbReference type="InterPro" id="IPR020476">
    <property type="entry name" value="Nudix_hydrolase"/>
</dbReference>
<sequence length="159" mass="18413">MSHTGEKICFTVNALITHKDKVLLVFHKDYQTWFPPGGHVEKEEDPETAVYREIVEETGLTKNELTPIENKFEANENIFSDMSGRLLISPLYSDIHTIGPNREHVGLRFFFKSTKEIVVSSDDDTTEIRWFTIEELNGHKYNLRKHVIFYGEIAIRLSA</sequence>
<dbReference type="GO" id="GO:0016787">
    <property type="term" value="F:hydrolase activity"/>
    <property type="evidence" value="ECO:0007669"/>
    <property type="project" value="UniProtKB-KW"/>
</dbReference>
<proteinExistence type="inferred from homology"/>
<comment type="cofactor">
    <cofactor evidence="1">
        <name>Mg(2+)</name>
        <dbReference type="ChEBI" id="CHEBI:18420"/>
    </cofactor>
</comment>